<dbReference type="Proteomes" id="UP000034407">
    <property type="component" value="Unassembled WGS sequence"/>
</dbReference>
<evidence type="ECO:0000256" key="2">
    <source>
        <dbReference type="ARBA" id="ARBA00022723"/>
    </source>
</evidence>
<evidence type="ECO:0000313" key="8">
    <source>
        <dbReference type="Proteomes" id="UP000034407"/>
    </source>
</evidence>
<accession>A0A0M3DJI0</accession>
<evidence type="ECO:0000256" key="1">
    <source>
        <dbReference type="ARBA" id="ARBA00022485"/>
    </source>
</evidence>
<proteinExistence type="predicted"/>
<dbReference type="SUPFAM" id="SSF46548">
    <property type="entry name" value="alpha-helical ferredoxin"/>
    <property type="match status" value="1"/>
</dbReference>
<feature type="domain" description="4Fe-4S ferredoxin-type" evidence="6">
    <location>
        <begin position="48"/>
        <end position="78"/>
    </location>
</feature>
<dbReference type="Gene3D" id="1.10.1060.10">
    <property type="entry name" value="Alpha-helical ferredoxin"/>
    <property type="match status" value="1"/>
</dbReference>
<keyword evidence="3" id="KW-0560">Oxidoreductase</keyword>
<gene>
    <name evidence="7" type="ORF">VN21_02900</name>
</gene>
<evidence type="ECO:0000256" key="3">
    <source>
        <dbReference type="ARBA" id="ARBA00023002"/>
    </source>
</evidence>
<dbReference type="PANTHER" id="PTHR43255:SF1">
    <property type="entry name" value="IRON-SULFUR-BINDING OXIDOREDUCTASE FADF-RELATED"/>
    <property type="match status" value="1"/>
</dbReference>
<dbReference type="Pfam" id="PF13534">
    <property type="entry name" value="Fer4_17"/>
    <property type="match status" value="1"/>
</dbReference>
<evidence type="ECO:0000259" key="6">
    <source>
        <dbReference type="PROSITE" id="PS51379"/>
    </source>
</evidence>
<dbReference type="InterPro" id="IPR017900">
    <property type="entry name" value="4Fe4S_Fe_S_CS"/>
</dbReference>
<dbReference type="InterPro" id="IPR017896">
    <property type="entry name" value="4Fe4S_Fe-S-bd"/>
</dbReference>
<keyword evidence="2" id="KW-0479">Metal-binding</keyword>
<organism evidence="7 8">
    <name type="scientific">Paraclostridium benzoelyticum</name>
    <dbReference type="NCBI Taxonomy" id="1629550"/>
    <lineage>
        <taxon>Bacteria</taxon>
        <taxon>Bacillati</taxon>
        <taxon>Bacillota</taxon>
        <taxon>Clostridia</taxon>
        <taxon>Peptostreptococcales</taxon>
        <taxon>Peptostreptococcaceae</taxon>
        <taxon>Paraclostridium</taxon>
    </lineage>
</organism>
<dbReference type="OrthoDB" id="5241828at2"/>
<dbReference type="GO" id="GO:0016491">
    <property type="term" value="F:oxidoreductase activity"/>
    <property type="evidence" value="ECO:0007669"/>
    <property type="project" value="UniProtKB-KW"/>
</dbReference>
<comment type="caution">
    <text evidence="7">The sequence shown here is derived from an EMBL/GenBank/DDBJ whole genome shotgun (WGS) entry which is preliminary data.</text>
</comment>
<keyword evidence="4" id="KW-0408">Iron</keyword>
<dbReference type="RefSeq" id="WP_046821966.1">
    <property type="nucleotide sequence ID" value="NZ_LBBT01000056.1"/>
</dbReference>
<protein>
    <recommendedName>
        <fullName evidence="6">4Fe-4S ferredoxin-type domain-containing protein</fullName>
    </recommendedName>
</protein>
<keyword evidence="8" id="KW-1185">Reference proteome</keyword>
<dbReference type="EMBL" id="LBBT01000056">
    <property type="protein sequence ID" value="KKY02498.1"/>
    <property type="molecule type" value="Genomic_DNA"/>
</dbReference>
<sequence>MELNENLKNKVKDDENKCINCKLCFHDCPMMKEFENSPKDLMNRILDDSIDIRKVAYSCMLCGLCTSKCPKGIDLKSTFYEIRKYAVSNNKQEVKRDGYKVVRFHQMNSFSPIFSKSLKVNNNKTVFLPGCSLSSYSEDIVLKTYEYLKQYYTNIGMTLKCCGKPTLSMGDEDKFKKYYSSLEKYIKKEGIDEIIVACPNCYNTIKKHSKGVKIKTVYEVINETGVPNNLKNNYEGIKVAIHDSCSTRDEQQIHDSVRWILREIGLNTIEFKNNKKDTVCCGAGGMVGVTNYKLALKQMNSRADETACENIICYCESCCESLLNSNKNILHILDLLFNEEVINKNVFTQSKIKTLNKWITRYKTTTLCK</sequence>
<dbReference type="GO" id="GO:0051539">
    <property type="term" value="F:4 iron, 4 sulfur cluster binding"/>
    <property type="evidence" value="ECO:0007669"/>
    <property type="project" value="UniProtKB-KW"/>
</dbReference>
<dbReference type="InterPro" id="IPR004017">
    <property type="entry name" value="Cys_rich_dom"/>
</dbReference>
<dbReference type="GO" id="GO:0005886">
    <property type="term" value="C:plasma membrane"/>
    <property type="evidence" value="ECO:0007669"/>
    <property type="project" value="TreeGrafter"/>
</dbReference>
<evidence type="ECO:0000313" key="7">
    <source>
        <dbReference type="EMBL" id="KKY02498.1"/>
    </source>
</evidence>
<dbReference type="PANTHER" id="PTHR43255">
    <property type="entry name" value="IRON-SULFUR-BINDING OXIDOREDUCTASE FADF-RELATED-RELATED"/>
    <property type="match status" value="1"/>
</dbReference>
<evidence type="ECO:0000256" key="4">
    <source>
        <dbReference type="ARBA" id="ARBA00023004"/>
    </source>
</evidence>
<evidence type="ECO:0000256" key="5">
    <source>
        <dbReference type="ARBA" id="ARBA00023014"/>
    </source>
</evidence>
<dbReference type="GO" id="GO:0046872">
    <property type="term" value="F:metal ion binding"/>
    <property type="evidence" value="ECO:0007669"/>
    <property type="project" value="UniProtKB-KW"/>
</dbReference>
<feature type="domain" description="4Fe-4S ferredoxin-type" evidence="6">
    <location>
        <begin position="9"/>
        <end position="39"/>
    </location>
</feature>
<name>A0A0M3DJI0_9FIRM</name>
<dbReference type="InterPro" id="IPR009051">
    <property type="entry name" value="Helical_ferredxn"/>
</dbReference>
<dbReference type="PROSITE" id="PS00198">
    <property type="entry name" value="4FE4S_FER_1"/>
    <property type="match status" value="2"/>
</dbReference>
<reference evidence="7 8" key="1">
    <citation type="submission" date="2015-04" db="EMBL/GenBank/DDBJ databases">
        <title>Microcin producing Clostridium sp. JC272T.</title>
        <authorList>
            <person name="Jyothsna T."/>
            <person name="Sasikala C."/>
            <person name="Ramana C."/>
        </authorList>
    </citation>
    <scope>NUCLEOTIDE SEQUENCE [LARGE SCALE GENOMIC DNA]</scope>
    <source>
        <strain evidence="7 8">JC272</strain>
    </source>
</reference>
<keyword evidence="5" id="KW-0411">Iron-sulfur</keyword>
<dbReference type="Pfam" id="PF02754">
    <property type="entry name" value="CCG"/>
    <property type="match status" value="2"/>
</dbReference>
<keyword evidence="1" id="KW-0004">4Fe-4S</keyword>
<dbReference type="InterPro" id="IPR051460">
    <property type="entry name" value="HdrC_iron-sulfur_subunit"/>
</dbReference>
<dbReference type="AlphaFoldDB" id="A0A0M3DJI0"/>
<dbReference type="PATRIC" id="fig|1629550.3.peg.3282"/>
<dbReference type="PROSITE" id="PS51379">
    <property type="entry name" value="4FE4S_FER_2"/>
    <property type="match status" value="2"/>
</dbReference>